<name>A0AAN8JI21_PATCE</name>
<keyword evidence="1" id="KW-0862">Zinc</keyword>
<proteinExistence type="predicted"/>
<keyword evidence="5" id="KW-1185">Reference proteome</keyword>
<accession>A0AAN8JI21</accession>
<dbReference type="Gene3D" id="3.90.320.10">
    <property type="match status" value="1"/>
</dbReference>
<evidence type="ECO:0000256" key="1">
    <source>
        <dbReference type="PROSITE-ProRule" id="PRU00325"/>
    </source>
</evidence>
<keyword evidence="1" id="KW-0863">Zinc-finger</keyword>
<comment type="caution">
    <text evidence="4">The sequence shown here is derived from an EMBL/GenBank/DDBJ whole genome shotgun (WGS) entry which is preliminary data.</text>
</comment>
<reference evidence="4 5" key="1">
    <citation type="submission" date="2024-01" db="EMBL/GenBank/DDBJ databases">
        <title>The genome of the rayed Mediterranean limpet Patella caerulea (Linnaeus, 1758).</title>
        <authorList>
            <person name="Anh-Thu Weber A."/>
            <person name="Halstead-Nussloch G."/>
        </authorList>
    </citation>
    <scope>NUCLEOTIDE SEQUENCE [LARGE SCALE GENOMIC DNA]</scope>
    <source>
        <strain evidence="4">AATW-2023a</strain>
        <tissue evidence="4">Whole specimen</tissue>
    </source>
</reference>
<organism evidence="4 5">
    <name type="scientific">Patella caerulea</name>
    <name type="common">Rayed Mediterranean limpet</name>
    <dbReference type="NCBI Taxonomy" id="87958"/>
    <lineage>
        <taxon>Eukaryota</taxon>
        <taxon>Metazoa</taxon>
        <taxon>Spiralia</taxon>
        <taxon>Lophotrochozoa</taxon>
        <taxon>Mollusca</taxon>
        <taxon>Gastropoda</taxon>
        <taxon>Patellogastropoda</taxon>
        <taxon>Patelloidea</taxon>
        <taxon>Patellidae</taxon>
        <taxon>Patella</taxon>
    </lineage>
</organism>
<dbReference type="AlphaFoldDB" id="A0AAN8JI21"/>
<dbReference type="GO" id="GO:0008270">
    <property type="term" value="F:zinc ion binding"/>
    <property type="evidence" value="ECO:0007669"/>
    <property type="project" value="UniProtKB-KW"/>
</dbReference>
<dbReference type="PROSITE" id="PS50966">
    <property type="entry name" value="ZF_SWIM"/>
    <property type="match status" value="1"/>
</dbReference>
<feature type="compositionally biased region" description="Low complexity" evidence="2">
    <location>
        <begin position="121"/>
        <end position="132"/>
    </location>
</feature>
<evidence type="ECO:0000313" key="5">
    <source>
        <dbReference type="Proteomes" id="UP001347796"/>
    </source>
</evidence>
<dbReference type="EMBL" id="JAZGQO010000010">
    <property type="protein sequence ID" value="KAK6175910.1"/>
    <property type="molecule type" value="Genomic_DNA"/>
</dbReference>
<protein>
    <recommendedName>
        <fullName evidence="3">SWIM-type domain-containing protein</fullName>
    </recommendedName>
</protein>
<evidence type="ECO:0000313" key="4">
    <source>
        <dbReference type="EMBL" id="KAK6175910.1"/>
    </source>
</evidence>
<dbReference type="PANTHER" id="PTHR47526">
    <property type="entry name" value="ATP-DEPENDENT DNA HELICASE"/>
    <property type="match status" value="1"/>
</dbReference>
<keyword evidence="1" id="KW-0479">Metal-binding</keyword>
<feature type="compositionally biased region" description="Basic and acidic residues" evidence="2">
    <location>
        <begin position="134"/>
        <end position="145"/>
    </location>
</feature>
<dbReference type="InterPro" id="IPR011604">
    <property type="entry name" value="PDDEXK-like_dom_sf"/>
</dbReference>
<evidence type="ECO:0000259" key="3">
    <source>
        <dbReference type="PROSITE" id="PS50966"/>
    </source>
</evidence>
<dbReference type="PANTHER" id="PTHR47526:SF3">
    <property type="entry name" value="PHD-TYPE DOMAIN-CONTAINING PROTEIN"/>
    <property type="match status" value="1"/>
</dbReference>
<feature type="domain" description="SWIM-type" evidence="3">
    <location>
        <begin position="73"/>
        <end position="110"/>
    </location>
</feature>
<dbReference type="InterPro" id="IPR007527">
    <property type="entry name" value="Znf_SWIM"/>
</dbReference>
<evidence type="ECO:0000256" key="2">
    <source>
        <dbReference type="SAM" id="MobiDB-lite"/>
    </source>
</evidence>
<gene>
    <name evidence="4" type="ORF">SNE40_014286</name>
</gene>
<feature type="region of interest" description="Disordered" evidence="2">
    <location>
        <begin position="120"/>
        <end position="145"/>
    </location>
</feature>
<dbReference type="Proteomes" id="UP001347796">
    <property type="component" value="Unassembled WGS sequence"/>
</dbReference>
<sequence length="321" mass="35905">MAAVLSLSDVPSDFSSRYLPYIPSLRQKQRATAFSKGSYIKSMSISAGIDVTSIHVFARIYRSMKKSDEPHQTSIDVNIEDRTITDALCSCKAGMGGRCAHVLAIIIMIEEWEIAGYKDVPSQPSSTSLPQQWDKPRGSKIEPDPVSHIIISRPGNVNRKRKPVMANFNDNRKIQVSDADILHLQTLKDSPISYLVSSTADSITTPIGPQLIGSPLAYHAPLMQVTTEPRAENSGKCGEIAFPKPVAEYLDLEQIEKMKVEWKEIDVNQDEAIKIEGSTRNNNNTWMNQRKCRITASNFGAVMKRKKGDKRFIFKKHISQK</sequence>